<evidence type="ECO:0000256" key="10">
    <source>
        <dbReference type="ARBA" id="ARBA00022989"/>
    </source>
</evidence>
<keyword evidence="9" id="KW-0249">Electron transport</keyword>
<keyword evidence="5" id="KW-0813">Transport</keyword>
<evidence type="ECO:0000256" key="14">
    <source>
        <dbReference type="ARBA" id="ARBA00031019"/>
    </source>
</evidence>
<reference evidence="17" key="1">
    <citation type="submission" date="2024-06" db="EMBL/GenBank/DDBJ databases">
        <authorList>
            <person name="Wang M."/>
            <person name="Wang L."/>
            <person name="Tang J."/>
            <person name="Yi C.Y."/>
            <person name="Yang Y."/>
            <person name="Chen S."/>
        </authorList>
    </citation>
    <scope>NUCLEOTIDE SEQUENCE</scope>
</reference>
<accession>A0AAU8AT77</accession>
<evidence type="ECO:0000256" key="11">
    <source>
        <dbReference type="ARBA" id="ARBA00023027"/>
    </source>
</evidence>
<evidence type="ECO:0000256" key="9">
    <source>
        <dbReference type="ARBA" id="ARBA00022982"/>
    </source>
</evidence>
<evidence type="ECO:0000256" key="4">
    <source>
        <dbReference type="ARBA" id="ARBA00021095"/>
    </source>
</evidence>
<organism evidence="17">
    <name type="scientific">Pyrocoelia amplissima</name>
    <dbReference type="NCBI Taxonomy" id="370598"/>
    <lineage>
        <taxon>Eukaryota</taxon>
        <taxon>Metazoa</taxon>
        <taxon>Ecdysozoa</taxon>
        <taxon>Arthropoda</taxon>
        <taxon>Hexapoda</taxon>
        <taxon>Insecta</taxon>
        <taxon>Pterygota</taxon>
        <taxon>Neoptera</taxon>
        <taxon>Endopterygota</taxon>
        <taxon>Coleoptera</taxon>
        <taxon>Polyphaga</taxon>
        <taxon>Elateriformia</taxon>
        <taxon>Elateroidea</taxon>
        <taxon>Lampyridae</taxon>
        <taxon>Lampyrinae</taxon>
        <taxon>Pyrocoelia</taxon>
    </lineage>
</organism>
<evidence type="ECO:0000256" key="12">
    <source>
        <dbReference type="ARBA" id="ARBA00023128"/>
    </source>
</evidence>
<comment type="similarity">
    <text evidence="2">Belongs to the complex I subunit 6 family.</text>
</comment>
<evidence type="ECO:0000256" key="5">
    <source>
        <dbReference type="ARBA" id="ARBA00022448"/>
    </source>
</evidence>
<gene>
    <name evidence="17" type="primary">ND6</name>
</gene>
<dbReference type="EC" id="7.1.1.2" evidence="3"/>
<evidence type="ECO:0000256" key="13">
    <source>
        <dbReference type="ARBA" id="ARBA00023136"/>
    </source>
</evidence>
<evidence type="ECO:0000256" key="2">
    <source>
        <dbReference type="ARBA" id="ARBA00005698"/>
    </source>
</evidence>
<proteinExistence type="inferred from homology"/>
<evidence type="ECO:0000256" key="6">
    <source>
        <dbReference type="ARBA" id="ARBA00022660"/>
    </source>
</evidence>
<protein>
    <recommendedName>
        <fullName evidence="4">NADH-ubiquinone oxidoreductase chain 6</fullName>
        <ecNumber evidence="3">7.1.1.2</ecNumber>
    </recommendedName>
    <alternativeName>
        <fullName evidence="14">NADH dehydrogenase subunit 6</fullName>
    </alternativeName>
</protein>
<dbReference type="PANTHER" id="PTHR11435:SF1">
    <property type="entry name" value="NADH-UBIQUINONE OXIDOREDUCTASE CHAIN 6"/>
    <property type="match status" value="1"/>
</dbReference>
<geneLocation type="mitochondrion" evidence="17"/>
<keyword evidence="6" id="KW-0679">Respiratory chain</keyword>
<feature type="transmembrane region" description="Helical" evidence="16">
    <location>
        <begin position="136"/>
        <end position="158"/>
    </location>
</feature>
<keyword evidence="13 16" id="KW-0472">Membrane</keyword>
<keyword evidence="7 16" id="KW-0812">Transmembrane</keyword>
<comment type="catalytic activity">
    <reaction evidence="15">
        <text>a ubiquinone + NADH + 5 H(+)(in) = a ubiquinol + NAD(+) + 4 H(+)(out)</text>
        <dbReference type="Rhea" id="RHEA:29091"/>
        <dbReference type="Rhea" id="RHEA-COMP:9565"/>
        <dbReference type="Rhea" id="RHEA-COMP:9566"/>
        <dbReference type="ChEBI" id="CHEBI:15378"/>
        <dbReference type="ChEBI" id="CHEBI:16389"/>
        <dbReference type="ChEBI" id="CHEBI:17976"/>
        <dbReference type="ChEBI" id="CHEBI:57540"/>
        <dbReference type="ChEBI" id="CHEBI:57945"/>
        <dbReference type="EC" id="7.1.1.2"/>
    </reaction>
</comment>
<evidence type="ECO:0000256" key="3">
    <source>
        <dbReference type="ARBA" id="ARBA00012944"/>
    </source>
</evidence>
<dbReference type="EMBL" id="PP935118">
    <property type="protein sequence ID" value="XCC98332.1"/>
    <property type="molecule type" value="Genomic_DNA"/>
</dbReference>
<comment type="subcellular location">
    <subcellularLocation>
        <location evidence="1">Mitochondrion membrane</location>
        <topology evidence="1">Multi-pass membrane protein</topology>
    </subcellularLocation>
</comment>
<evidence type="ECO:0000256" key="1">
    <source>
        <dbReference type="ARBA" id="ARBA00004225"/>
    </source>
</evidence>
<sequence length="168" mass="19833">MEITIWLMSISMMMFLFMEHPMSMGLILLMQTTLISMYTSIMGINSWFSYILFLVMVGGMLILFTYMTSVASNEMFKHSNILMMMMMMASLSLIIIIMMKKSIMYYFMFNNIDSLTFKNQENFSIMLLKYLSFPTMLIWLMLIIYLLITMIAVVKITMIKYGPLRQMN</sequence>
<name>A0AAU8AT77_9COLE</name>
<feature type="transmembrane region" description="Helical" evidence="16">
    <location>
        <begin position="47"/>
        <end position="69"/>
    </location>
</feature>
<dbReference type="InterPro" id="IPR050269">
    <property type="entry name" value="ComplexI_Subunit6"/>
</dbReference>
<dbReference type="PANTHER" id="PTHR11435">
    <property type="entry name" value="NADH UBIQUINONE OXIDOREDUCTASE SUBUNIT ND6"/>
    <property type="match status" value="1"/>
</dbReference>
<keyword evidence="12 17" id="KW-0496">Mitochondrion</keyword>
<evidence type="ECO:0000256" key="7">
    <source>
        <dbReference type="ARBA" id="ARBA00022692"/>
    </source>
</evidence>
<evidence type="ECO:0000256" key="16">
    <source>
        <dbReference type="SAM" id="Phobius"/>
    </source>
</evidence>
<keyword evidence="10 16" id="KW-1133">Transmembrane helix</keyword>
<keyword evidence="11" id="KW-0520">NAD</keyword>
<keyword evidence="8" id="KW-1278">Translocase</keyword>
<dbReference type="GO" id="GO:0031966">
    <property type="term" value="C:mitochondrial membrane"/>
    <property type="evidence" value="ECO:0007669"/>
    <property type="project" value="UniProtKB-SubCell"/>
</dbReference>
<evidence type="ECO:0000256" key="8">
    <source>
        <dbReference type="ARBA" id="ARBA00022967"/>
    </source>
</evidence>
<dbReference type="GO" id="GO:0008137">
    <property type="term" value="F:NADH dehydrogenase (ubiquinone) activity"/>
    <property type="evidence" value="ECO:0007669"/>
    <property type="project" value="UniProtKB-EC"/>
</dbReference>
<evidence type="ECO:0000256" key="15">
    <source>
        <dbReference type="ARBA" id="ARBA00049551"/>
    </source>
</evidence>
<feature type="transmembrane region" description="Helical" evidence="16">
    <location>
        <begin position="81"/>
        <end position="99"/>
    </location>
</feature>
<evidence type="ECO:0000313" key="17">
    <source>
        <dbReference type="EMBL" id="XCC98332.1"/>
    </source>
</evidence>
<dbReference type="AlphaFoldDB" id="A0AAU8AT77"/>